<evidence type="ECO:0000256" key="2">
    <source>
        <dbReference type="ARBA" id="ARBA00011016"/>
    </source>
</evidence>
<dbReference type="InterPro" id="IPR010335">
    <property type="entry name" value="Mesothelin"/>
</dbReference>
<dbReference type="GeneID" id="107121178"/>
<evidence type="ECO:0000256" key="6">
    <source>
        <dbReference type="ARBA" id="ARBA00023180"/>
    </source>
</evidence>
<keyword evidence="8" id="KW-1185">Reference proteome</keyword>
<dbReference type="Gene3D" id="1.20.970.40">
    <property type="match status" value="1"/>
</dbReference>
<comment type="subcellular location">
    <subcellularLocation>
        <location evidence="1">Membrane</location>
    </subcellularLocation>
</comment>
<feature type="compositionally biased region" description="Polar residues" evidence="7">
    <location>
        <begin position="998"/>
        <end position="1014"/>
    </location>
</feature>
<keyword evidence="6" id="KW-0325">Glycoprotein</keyword>
<keyword evidence="3" id="KW-0732">Signal</keyword>
<dbReference type="PANTHER" id="PTHR23412:SF15">
    <property type="entry name" value="MESOTHELIN-LIKE PROTEIN"/>
    <property type="match status" value="1"/>
</dbReference>
<evidence type="ECO:0000256" key="4">
    <source>
        <dbReference type="ARBA" id="ARBA00022889"/>
    </source>
</evidence>
<dbReference type="Proteomes" id="UP000694871">
    <property type="component" value="Unplaced"/>
</dbReference>
<dbReference type="Pfam" id="PF06060">
    <property type="entry name" value="Mesothelin"/>
    <property type="match status" value="1"/>
</dbReference>
<name>A0ABM1L0Q3_GEKJA</name>
<comment type="similarity">
    <text evidence="2">Belongs to the mesothelin family.</text>
</comment>
<dbReference type="InterPro" id="IPR026664">
    <property type="entry name" value="Stereocilin-rel"/>
</dbReference>
<organism evidence="8 9">
    <name type="scientific">Gekko japonicus</name>
    <name type="common">Schlegel's Japanese gecko</name>
    <dbReference type="NCBI Taxonomy" id="146911"/>
    <lineage>
        <taxon>Eukaryota</taxon>
        <taxon>Metazoa</taxon>
        <taxon>Chordata</taxon>
        <taxon>Craniata</taxon>
        <taxon>Vertebrata</taxon>
        <taxon>Euteleostomi</taxon>
        <taxon>Lepidosauria</taxon>
        <taxon>Squamata</taxon>
        <taxon>Bifurcata</taxon>
        <taxon>Gekkota</taxon>
        <taxon>Gekkonidae</taxon>
        <taxon>Gekkoninae</taxon>
        <taxon>Gekko</taxon>
    </lineage>
</organism>
<feature type="compositionally biased region" description="Polar residues" evidence="7">
    <location>
        <begin position="921"/>
        <end position="944"/>
    </location>
</feature>
<keyword evidence="5" id="KW-0472">Membrane</keyword>
<gene>
    <name evidence="9" type="primary">LOC107121178</name>
</gene>
<proteinExistence type="inferred from homology"/>
<feature type="region of interest" description="Disordered" evidence="7">
    <location>
        <begin position="921"/>
        <end position="1035"/>
    </location>
</feature>
<reference evidence="9" key="1">
    <citation type="submission" date="2025-08" db="UniProtKB">
        <authorList>
            <consortium name="RefSeq"/>
        </authorList>
    </citation>
    <scope>IDENTIFICATION</scope>
</reference>
<evidence type="ECO:0000256" key="1">
    <source>
        <dbReference type="ARBA" id="ARBA00004370"/>
    </source>
</evidence>
<dbReference type="PANTHER" id="PTHR23412">
    <property type="entry name" value="STEREOCILIN RELATED"/>
    <property type="match status" value="1"/>
</dbReference>
<accession>A0ABM1L0Q3</accession>
<sequence>MAKLLTRGNQGANFTSYPADVLLFFPLGIVDNRSCGEFYTLASQGNLSLLTDGSAHRTSLRDNALDCLGVANASLTKEQLQRLGAFVCDMDPDTIRNSDPEILENLKLCPDLTTWQQSALNALLSSGKTQYGEPASWDEGVLQALGPLAFYMNRTTWESVDKEERMVFFRNVAEAYDSQSPSQRQKTLLLLKSVGSNSASPARSKRATETGCQSGPITASALEDPLFVIQYDSVEQFDACLSDEVLKAKLAPLLEQPLPDHYLAVIKRKLDEIYPDGIPDDQLKLLSYLSRLYSPEEISKWRVTSGDTLAALLSPDNGAWKPDQLKQLISTYMELGGTLTGPLLSTLGGVNLCLLEAGQLGQISPDSVRQAEKLDISSCSQDKKDILYEKARVAFAGQEETSAYYPLIQPYLGGAPVADLRKLARSQVAMDIDTFTNLKPEELKKLSVQDVRGLLAVHLLDLKDVENHPSVAMWIKSHLQSELDTLGIGLQGGMTGPSPTSRTEVGGTTADGPSIATPPTIPTAAATVSAVSTAAISDANTATFSDTSTFPPVATDSFTTPLFKVTLAVDETSASAEATNTTSTGMHSEAAVPTDPVMTANVTATSGDPVDGSLVPTTAVNASTTATGATSASRDISTNGTMLEVGGGVDTTTSVDPLTVSTNVTTNGIIFPSVATHINTSTSVDPATVFTNVTTDGTSLPTAASHINATTSVDTTVVFTNVTIDGIIFPSVATHINTSTSVDPATVFTNVTTDGTSLPTIASHINATTSVDTTTVPTNVTIDGAIQPTAASQINATTLVNTTVASTNITTDGTLQSTAASHIDTITFVDTTTVSTNITTDGTSLPTIASHINTTTSVNTTMASTNVTTNGPIQPTVAPRINATTSVNTTVPSTDVTTARAILPTIARIVNVTSTPNATLSHTPALNINHTSTAPNLTATTSSEWPPAPPVPLPNATVPVSLSTPPVTSGKIPAASSRTTVRSFETPHKTPASPSPDQPHTTIVGTPERGTTSRAPPKTKQPSHPTPNGYINVRPLSASASSPSLSCLLLTPSIVVGLSVLRGLF</sequence>
<evidence type="ECO:0000313" key="9">
    <source>
        <dbReference type="RefSeq" id="XP_015279540.1"/>
    </source>
</evidence>
<evidence type="ECO:0000313" key="8">
    <source>
        <dbReference type="Proteomes" id="UP000694871"/>
    </source>
</evidence>
<feature type="region of interest" description="Disordered" evidence="7">
    <location>
        <begin position="492"/>
        <end position="516"/>
    </location>
</feature>
<evidence type="ECO:0000256" key="3">
    <source>
        <dbReference type="ARBA" id="ARBA00022729"/>
    </source>
</evidence>
<keyword evidence="4" id="KW-0130">Cell adhesion</keyword>
<dbReference type="RefSeq" id="XP_015279540.1">
    <property type="nucleotide sequence ID" value="XM_015424054.1"/>
</dbReference>
<evidence type="ECO:0000256" key="7">
    <source>
        <dbReference type="SAM" id="MobiDB-lite"/>
    </source>
</evidence>
<protein>
    <submittedName>
        <fullName evidence="9">Nascent polypeptide-associated complex subunit alpha, muscle-specific form-like</fullName>
    </submittedName>
</protein>
<evidence type="ECO:0000256" key="5">
    <source>
        <dbReference type="ARBA" id="ARBA00023136"/>
    </source>
</evidence>